<keyword evidence="1 2" id="KW-0694">RNA-binding</keyword>
<evidence type="ECO:0000259" key="4">
    <source>
        <dbReference type="PROSITE" id="PS51295"/>
    </source>
</evidence>
<dbReference type="Proteomes" id="UP000067461">
    <property type="component" value="Chromosome"/>
</dbReference>
<evidence type="ECO:0000256" key="1">
    <source>
        <dbReference type="ARBA" id="ARBA00022884"/>
    </source>
</evidence>
<dbReference type="InterPro" id="IPR001890">
    <property type="entry name" value="RNA-binding_CRM"/>
</dbReference>
<dbReference type="STRING" id="1458425.SRAA_0690"/>
<dbReference type="KEGG" id="cbaa:SRAA_0690"/>
<feature type="domain" description="CRM" evidence="4">
    <location>
        <begin position="4"/>
        <end position="100"/>
    </location>
</feature>
<dbReference type="EMBL" id="AP014568">
    <property type="protein sequence ID" value="BAO80544.1"/>
    <property type="molecule type" value="Genomic_DNA"/>
</dbReference>
<protein>
    <submittedName>
        <fullName evidence="5">Predicted RNA-binding protein containing KH domain, possibly ribosomal protein</fullName>
    </submittedName>
</protein>
<evidence type="ECO:0000256" key="2">
    <source>
        <dbReference type="PROSITE-ProRule" id="PRU00626"/>
    </source>
</evidence>
<keyword evidence="5" id="KW-0687">Ribonucleoprotein</keyword>
<dbReference type="RefSeq" id="WP_045531003.1">
    <property type="nucleotide sequence ID" value="NZ_AP014568.1"/>
</dbReference>
<dbReference type="SMART" id="SM01103">
    <property type="entry name" value="CRS1_YhbY"/>
    <property type="match status" value="1"/>
</dbReference>
<keyword evidence="5" id="KW-0689">Ribosomal protein</keyword>
<dbReference type="GO" id="GO:0003723">
    <property type="term" value="F:RNA binding"/>
    <property type="evidence" value="ECO:0007669"/>
    <property type="project" value="UniProtKB-UniRule"/>
</dbReference>
<keyword evidence="6" id="KW-1185">Reference proteome</keyword>
<gene>
    <name evidence="5" type="ORF">SRAA_0690</name>
</gene>
<dbReference type="PANTHER" id="PTHR40065:SF3">
    <property type="entry name" value="RNA-BINDING PROTEIN YHBY"/>
    <property type="match status" value="1"/>
</dbReference>
<sequence>MPQIELTPAARKIHRADAHHLEPVVQIGHEGLTPAVTLEVEAALKAHGLIKVRVFNDDRHQRDAYLHTLAAELNAAPIQHIGKLLVLWRPLPPKEKAAAPDEERKPGPRDYKVLKYSKKGGQRPEVKTVRVLGNQRLTPGGLVKRSRPTGPVSVKKASQAR</sequence>
<dbReference type="GO" id="GO:0005840">
    <property type="term" value="C:ribosome"/>
    <property type="evidence" value="ECO:0007669"/>
    <property type="project" value="UniProtKB-KW"/>
</dbReference>
<dbReference type="PANTHER" id="PTHR40065">
    <property type="entry name" value="RNA-BINDING PROTEIN YHBY"/>
    <property type="match status" value="1"/>
</dbReference>
<dbReference type="OrthoDB" id="9797519at2"/>
<feature type="region of interest" description="Disordered" evidence="3">
    <location>
        <begin position="132"/>
        <end position="161"/>
    </location>
</feature>
<name>A0A060NNP1_9BURK</name>
<dbReference type="Gene3D" id="3.30.110.60">
    <property type="entry name" value="YhbY-like"/>
    <property type="match status" value="1"/>
</dbReference>
<reference evidence="5 6" key="1">
    <citation type="journal article" date="2014" name="Nat. Commun.">
        <title>Physiological and genomic features of highly alkaliphilic hydrogen-utilizing Betaproteobacteria from a continental serpentinizing site.</title>
        <authorList>
            <person name="Suzuki S."/>
            <person name="Kuenen J.G."/>
            <person name="Schipper K."/>
            <person name="van der Velde S."/>
            <person name="Ishii S."/>
            <person name="Wu A."/>
            <person name="Sorokin D.Y."/>
            <person name="Tenney A."/>
            <person name="Meng X.Y."/>
            <person name="Morrill P.L."/>
            <person name="Kamagata Y."/>
            <person name="Muyzer G."/>
            <person name="Nealson K.H."/>
        </authorList>
    </citation>
    <scope>NUCLEOTIDE SEQUENCE [LARGE SCALE GENOMIC DNA]</scope>
    <source>
        <strain evidence="5 6">A1</strain>
    </source>
</reference>
<proteinExistence type="predicted"/>
<organism evidence="5 6">
    <name type="scientific">Serpentinimonas raichei</name>
    <dbReference type="NCBI Taxonomy" id="1458425"/>
    <lineage>
        <taxon>Bacteria</taxon>
        <taxon>Pseudomonadati</taxon>
        <taxon>Pseudomonadota</taxon>
        <taxon>Betaproteobacteria</taxon>
        <taxon>Burkholderiales</taxon>
        <taxon>Comamonadaceae</taxon>
        <taxon>Serpentinimonas</taxon>
    </lineage>
</organism>
<accession>A0A060NNP1</accession>
<dbReference type="InterPro" id="IPR035920">
    <property type="entry name" value="YhbY-like_sf"/>
</dbReference>
<evidence type="ECO:0000313" key="6">
    <source>
        <dbReference type="Proteomes" id="UP000067461"/>
    </source>
</evidence>
<dbReference type="SUPFAM" id="SSF75471">
    <property type="entry name" value="YhbY-like"/>
    <property type="match status" value="1"/>
</dbReference>
<evidence type="ECO:0000313" key="5">
    <source>
        <dbReference type="EMBL" id="BAO80544.1"/>
    </source>
</evidence>
<evidence type="ECO:0000256" key="3">
    <source>
        <dbReference type="SAM" id="MobiDB-lite"/>
    </source>
</evidence>
<dbReference type="PROSITE" id="PS51295">
    <property type="entry name" value="CRM"/>
    <property type="match status" value="1"/>
</dbReference>
<dbReference type="InterPro" id="IPR051925">
    <property type="entry name" value="RNA-binding_domain"/>
</dbReference>
<dbReference type="AlphaFoldDB" id="A0A060NNP1"/>
<dbReference type="Pfam" id="PF01985">
    <property type="entry name" value="CRS1_YhbY"/>
    <property type="match status" value="1"/>
</dbReference>
<dbReference type="HOGENOM" id="CLU_095994_0_0_4"/>